<dbReference type="PANTHER" id="PTHR12604:SF4">
    <property type="entry name" value="X-RAY REPAIR CROSS-COMPLEMENTING PROTEIN 5"/>
    <property type="match status" value="1"/>
</dbReference>
<dbReference type="GO" id="GO:0043564">
    <property type="term" value="C:Ku70:Ku80 complex"/>
    <property type="evidence" value="ECO:0007669"/>
    <property type="project" value="InterPro"/>
</dbReference>
<dbReference type="AlphaFoldDB" id="A8QAH0"/>
<comment type="similarity">
    <text evidence="2">Belongs to the ku80 family.</text>
</comment>
<feature type="domain" description="Ku" evidence="10">
    <location>
        <begin position="123"/>
        <end position="261"/>
    </location>
</feature>
<evidence type="ECO:0000256" key="5">
    <source>
        <dbReference type="ARBA" id="ARBA00022454"/>
    </source>
</evidence>
<name>A8QAH0_MALGO</name>
<keyword evidence="6" id="KW-0779">Telomere</keyword>
<keyword evidence="5" id="KW-0158">Chromosome</keyword>
<proteinExistence type="inferred from homology"/>
<keyword evidence="12" id="KW-1185">Reference proteome</keyword>
<dbReference type="OrthoDB" id="30826at2759"/>
<dbReference type="GO" id="GO:0006310">
    <property type="term" value="P:DNA recombination"/>
    <property type="evidence" value="ECO:0007669"/>
    <property type="project" value="InterPro"/>
</dbReference>
<dbReference type="InterPro" id="IPR024193">
    <property type="entry name" value="Ku80"/>
</dbReference>
<protein>
    <recommendedName>
        <fullName evidence="4">ATP-dependent DNA helicase II subunit 2</fullName>
        <ecNumber evidence="3">3.6.4.12</ecNumber>
    </recommendedName>
    <alternativeName>
        <fullName evidence="8">ATP-dependent DNA helicase II subunit Ku80</fullName>
    </alternativeName>
</protein>
<dbReference type="Proteomes" id="UP000008837">
    <property type="component" value="Unassembled WGS sequence"/>
</dbReference>
<evidence type="ECO:0000256" key="7">
    <source>
        <dbReference type="ARBA" id="ARBA00023125"/>
    </source>
</evidence>
<dbReference type="GO" id="GO:0003678">
    <property type="term" value="F:DNA helicase activity"/>
    <property type="evidence" value="ECO:0007669"/>
    <property type="project" value="UniProtKB-EC"/>
</dbReference>
<dbReference type="GO" id="GO:0000781">
    <property type="term" value="C:chromosome, telomeric region"/>
    <property type="evidence" value="ECO:0007669"/>
    <property type="project" value="UniProtKB-SubCell"/>
</dbReference>
<dbReference type="KEGG" id="mgl:MGL_3729"/>
<dbReference type="InterPro" id="IPR006164">
    <property type="entry name" value="DNA_bd_Ku70/Ku80"/>
</dbReference>
<dbReference type="EMBL" id="AAYY01000014">
    <property type="protein sequence ID" value="EDP42048.1"/>
    <property type="molecule type" value="Genomic_DNA"/>
</dbReference>
<evidence type="ECO:0000313" key="12">
    <source>
        <dbReference type="Proteomes" id="UP000008837"/>
    </source>
</evidence>
<accession>A8QAH0</accession>
<evidence type="ECO:0000256" key="1">
    <source>
        <dbReference type="ARBA" id="ARBA00004574"/>
    </source>
</evidence>
<evidence type="ECO:0000313" key="11">
    <source>
        <dbReference type="EMBL" id="EDP42048.1"/>
    </source>
</evidence>
<comment type="subcellular location">
    <subcellularLocation>
        <location evidence="1">Chromosome</location>
        <location evidence="1">Telomere</location>
    </subcellularLocation>
</comment>
<dbReference type="GO" id="GO:0006303">
    <property type="term" value="P:double-strand break repair via nonhomologous end joining"/>
    <property type="evidence" value="ECO:0007669"/>
    <property type="project" value="InterPro"/>
</dbReference>
<evidence type="ECO:0000256" key="3">
    <source>
        <dbReference type="ARBA" id="ARBA00012551"/>
    </source>
</evidence>
<gene>
    <name evidence="11" type="ORF">MGL_3729</name>
</gene>
<feature type="region of interest" description="Disordered" evidence="9">
    <location>
        <begin position="373"/>
        <end position="393"/>
    </location>
</feature>
<dbReference type="EC" id="3.6.4.12" evidence="3"/>
<evidence type="ECO:0000256" key="9">
    <source>
        <dbReference type="SAM" id="MobiDB-lite"/>
    </source>
</evidence>
<dbReference type="STRING" id="425265.A8QAH0"/>
<dbReference type="GO" id="GO:0000723">
    <property type="term" value="P:telomere maintenance"/>
    <property type="evidence" value="ECO:0007669"/>
    <property type="project" value="InterPro"/>
</dbReference>
<dbReference type="CDD" id="cd00873">
    <property type="entry name" value="KU80"/>
    <property type="match status" value="1"/>
</dbReference>
<keyword evidence="7" id="KW-0238">DNA-binding</keyword>
<dbReference type="Gene3D" id="2.40.290.10">
    <property type="match status" value="1"/>
</dbReference>
<evidence type="ECO:0000256" key="8">
    <source>
        <dbReference type="ARBA" id="ARBA00031847"/>
    </source>
</evidence>
<dbReference type="GeneID" id="5853568"/>
<dbReference type="PANTHER" id="PTHR12604">
    <property type="entry name" value="KU AUTOANTIGEN DNA HELICASE"/>
    <property type="match status" value="1"/>
</dbReference>
<dbReference type="GO" id="GO:0042162">
    <property type="term" value="F:telomeric DNA binding"/>
    <property type="evidence" value="ECO:0007669"/>
    <property type="project" value="InterPro"/>
</dbReference>
<dbReference type="InParanoid" id="A8QAH0"/>
<evidence type="ECO:0000256" key="2">
    <source>
        <dbReference type="ARBA" id="ARBA00007726"/>
    </source>
</evidence>
<dbReference type="InterPro" id="IPR016194">
    <property type="entry name" value="SPOC-like_C_dom_sf"/>
</dbReference>
<dbReference type="SUPFAM" id="SSF100939">
    <property type="entry name" value="SPOC domain-like"/>
    <property type="match status" value="1"/>
</dbReference>
<evidence type="ECO:0000256" key="6">
    <source>
        <dbReference type="ARBA" id="ARBA00022895"/>
    </source>
</evidence>
<dbReference type="OMA" id="YRREYHM"/>
<feature type="region of interest" description="Disordered" evidence="9">
    <location>
        <begin position="405"/>
        <end position="446"/>
    </location>
</feature>
<dbReference type="Gene3D" id="1.10.1600.10">
    <property type="match status" value="1"/>
</dbReference>
<evidence type="ECO:0000256" key="4">
    <source>
        <dbReference type="ARBA" id="ARBA00021792"/>
    </source>
</evidence>
<evidence type="ECO:0000259" key="10">
    <source>
        <dbReference type="SMART" id="SM00559"/>
    </source>
</evidence>
<dbReference type="GO" id="GO:0003684">
    <property type="term" value="F:damaged DNA binding"/>
    <property type="evidence" value="ECO:0007669"/>
    <property type="project" value="InterPro"/>
</dbReference>
<dbReference type="SMART" id="SM00559">
    <property type="entry name" value="Ku78"/>
    <property type="match status" value="1"/>
</dbReference>
<sequence length="539" mass="59459">MAFWHHMIEDVQGSAMEPLSKACSDALAPTLHMSTSAPTRTVLSFGNVHDFEKASLDIPVHILKATALQRPQAPRRVMKGEDDMHSKRHVESRRLLYRADDLLKVHKAGHAIVPPTAHTEMDNVTPLPEECAAFIQRAYKLGASLVPLENAPPALPTEAGLEILHFVSASTYRREYHMGETYYVIAHPSSKRAQVALSSLVQAAAVKGVYALCRLVTRPNADPKLCILAPLIESEYDAFYLVHVPFRDDVKRVAFPPLDRVMTSTGASIFEHPTIPTNEQQSTMDAFVDQMDLMDMDDEGDPEGWYTPTLSYHPAIHGLKNAIKWRYLYPQAPLLPLHASLQRFLHVPRRVEERARPARDACAAAFGVHVPPSLVPTAKRNAGRTNDADIHTDANSDTISLNLIQSDSKAVPNTAPESGKLTHSDSDTDTDTGSPRAHDIDQDPLNNLREQVTVLSNTPSIRVGDAGHLRLNHLKPDFEALLSTAAVSETCHAMAQALLALVSEKKDLSVLMPALLSFRQHAAELDEALTWNSYVYEPG</sequence>
<organism evidence="11 12">
    <name type="scientific">Malassezia globosa (strain ATCC MYA-4612 / CBS 7966)</name>
    <name type="common">Dandruff-associated fungus</name>
    <dbReference type="NCBI Taxonomy" id="425265"/>
    <lineage>
        <taxon>Eukaryota</taxon>
        <taxon>Fungi</taxon>
        <taxon>Dikarya</taxon>
        <taxon>Basidiomycota</taxon>
        <taxon>Ustilaginomycotina</taxon>
        <taxon>Malasseziomycetes</taxon>
        <taxon>Malasseziales</taxon>
        <taxon>Malasseziaceae</taxon>
        <taxon>Malassezia</taxon>
    </lineage>
</organism>
<dbReference type="GO" id="GO:0003690">
    <property type="term" value="F:double-stranded DNA binding"/>
    <property type="evidence" value="ECO:0007669"/>
    <property type="project" value="TreeGrafter"/>
</dbReference>
<dbReference type="Pfam" id="PF02735">
    <property type="entry name" value="Ku"/>
    <property type="match status" value="1"/>
</dbReference>
<comment type="caution">
    <text evidence="11">The sequence shown here is derived from an EMBL/GenBank/DDBJ whole genome shotgun (WGS) entry which is preliminary data.</text>
</comment>
<dbReference type="RefSeq" id="XP_001729262.1">
    <property type="nucleotide sequence ID" value="XM_001729210.1"/>
</dbReference>
<dbReference type="VEuPathDB" id="FungiDB:MGL_3729"/>
<reference evidence="11 12" key="1">
    <citation type="journal article" date="2007" name="Proc. Natl. Acad. Sci. U.S.A.">
        <title>Dandruff-associated Malassezia genomes reveal convergent and divergent virulence traits shared with plant and human fungal pathogens.</title>
        <authorList>
            <person name="Xu J."/>
            <person name="Saunders C.W."/>
            <person name="Hu P."/>
            <person name="Grant R.A."/>
            <person name="Boekhout T."/>
            <person name="Kuramae E.E."/>
            <person name="Kronstad J.W."/>
            <person name="Deangelis Y.M."/>
            <person name="Reeder N.L."/>
            <person name="Johnstone K.R."/>
            <person name="Leland M."/>
            <person name="Fieno A.M."/>
            <person name="Begley W.M."/>
            <person name="Sun Y."/>
            <person name="Lacey M.P."/>
            <person name="Chaudhary T."/>
            <person name="Keough T."/>
            <person name="Chu L."/>
            <person name="Sears R."/>
            <person name="Yuan B."/>
            <person name="Dawson T.L.Jr."/>
        </authorList>
    </citation>
    <scope>NUCLEOTIDE SEQUENCE [LARGE SCALE GENOMIC DNA]</scope>
    <source>
        <strain evidence="12">ATCC MYA-4612 / CBS 7966</strain>
    </source>
</reference>